<name>A0AAV2SHT7_MEGNR</name>
<evidence type="ECO:0000256" key="10">
    <source>
        <dbReference type="ARBA" id="ARBA00023180"/>
    </source>
</evidence>
<dbReference type="PRINTS" id="PR02050">
    <property type="entry name" value="B14GALTRFASE"/>
</dbReference>
<dbReference type="PANTHER" id="PTHR19300">
    <property type="entry name" value="BETA-1,4-GALACTOSYLTRANSFERASE"/>
    <property type="match status" value="1"/>
</dbReference>
<dbReference type="Gene3D" id="3.90.550.10">
    <property type="entry name" value="Spore Coat Polysaccharide Biosynthesis Protein SpsA, Chain A"/>
    <property type="match status" value="1"/>
</dbReference>
<keyword evidence="8" id="KW-1133">Transmembrane helix</keyword>
<keyword evidence="5" id="KW-0808">Transferase</keyword>
<comment type="subcellular location">
    <subcellularLocation>
        <location evidence="1">Membrane</location>
        <topology evidence="1">Single-pass type II membrane protein</topology>
    </subcellularLocation>
</comment>
<keyword evidence="10" id="KW-0325">Glycoprotein</keyword>
<proteinExistence type="inferred from homology"/>
<evidence type="ECO:0000256" key="1">
    <source>
        <dbReference type="ARBA" id="ARBA00004606"/>
    </source>
</evidence>
<feature type="domain" description="Galactosyltransferase C-terminal" evidence="11">
    <location>
        <begin position="30"/>
        <end position="107"/>
    </location>
</feature>
<keyword evidence="7" id="KW-0735">Signal-anchor</keyword>
<dbReference type="InterPro" id="IPR003859">
    <property type="entry name" value="Galactosyl_T"/>
</dbReference>
<evidence type="ECO:0000256" key="9">
    <source>
        <dbReference type="ARBA" id="ARBA00023136"/>
    </source>
</evidence>
<sequence length="161" mass="18556">AGPWDCYVFHDVDMLPENDHNLYHCTTMPRHLVVAASNKNYEPAYKTAVSGANSMTDLQINAVNGWSNRYWGWGGEDDDMWRRITAAGLAVWRYPVNIGRYKMIQHKKQEKMELSKREKLLKISGKNYKNDGLSTLEYNLLDTKLHSLYTTFVVHIGSISE</sequence>
<evidence type="ECO:0008006" key="15">
    <source>
        <dbReference type="Google" id="ProtNLM"/>
    </source>
</evidence>
<dbReference type="GO" id="GO:0008378">
    <property type="term" value="F:galactosyltransferase activity"/>
    <property type="evidence" value="ECO:0007669"/>
    <property type="project" value="TreeGrafter"/>
</dbReference>
<evidence type="ECO:0000313" key="14">
    <source>
        <dbReference type="Proteomes" id="UP001497623"/>
    </source>
</evidence>
<comment type="pathway">
    <text evidence="2">Protein modification; protein glycosylation.</text>
</comment>
<feature type="domain" description="Galactosyltransferase N-terminal" evidence="12">
    <location>
        <begin position="3"/>
        <end position="26"/>
    </location>
</feature>
<dbReference type="AlphaFoldDB" id="A0AAV2SHT7"/>
<evidence type="ECO:0000256" key="7">
    <source>
        <dbReference type="ARBA" id="ARBA00022968"/>
    </source>
</evidence>
<dbReference type="InterPro" id="IPR027791">
    <property type="entry name" value="Galactosyl_T_C"/>
</dbReference>
<dbReference type="Proteomes" id="UP001497623">
    <property type="component" value="Unassembled WGS sequence"/>
</dbReference>
<comment type="similarity">
    <text evidence="3">Belongs to the glycosyltransferase 7 family.</text>
</comment>
<keyword evidence="4" id="KW-0328">Glycosyltransferase</keyword>
<keyword evidence="9" id="KW-0472">Membrane</keyword>
<evidence type="ECO:0000256" key="3">
    <source>
        <dbReference type="ARBA" id="ARBA00005735"/>
    </source>
</evidence>
<dbReference type="GO" id="GO:0005975">
    <property type="term" value="P:carbohydrate metabolic process"/>
    <property type="evidence" value="ECO:0007669"/>
    <property type="project" value="InterPro"/>
</dbReference>
<dbReference type="Pfam" id="PF02709">
    <property type="entry name" value="Glyco_transf_7C"/>
    <property type="match status" value="1"/>
</dbReference>
<organism evidence="13 14">
    <name type="scientific">Meganyctiphanes norvegica</name>
    <name type="common">Northern krill</name>
    <name type="synonym">Thysanopoda norvegica</name>
    <dbReference type="NCBI Taxonomy" id="48144"/>
    <lineage>
        <taxon>Eukaryota</taxon>
        <taxon>Metazoa</taxon>
        <taxon>Ecdysozoa</taxon>
        <taxon>Arthropoda</taxon>
        <taxon>Crustacea</taxon>
        <taxon>Multicrustacea</taxon>
        <taxon>Malacostraca</taxon>
        <taxon>Eumalacostraca</taxon>
        <taxon>Eucarida</taxon>
        <taxon>Euphausiacea</taxon>
        <taxon>Euphausiidae</taxon>
        <taxon>Meganyctiphanes</taxon>
    </lineage>
</organism>
<accession>A0AAV2SHT7</accession>
<dbReference type="EMBL" id="CAXKWB010063063">
    <property type="protein sequence ID" value="CAL4186109.1"/>
    <property type="molecule type" value="Genomic_DNA"/>
</dbReference>
<gene>
    <name evidence="13" type="ORF">MNOR_LOCUS36019</name>
</gene>
<dbReference type="SUPFAM" id="SSF53448">
    <property type="entry name" value="Nucleotide-diphospho-sugar transferases"/>
    <property type="match status" value="1"/>
</dbReference>
<protein>
    <recommendedName>
        <fullName evidence="15">Beta-1,4-galactosyltransferase</fullName>
    </recommendedName>
</protein>
<keyword evidence="6" id="KW-0812">Transmembrane</keyword>
<evidence type="ECO:0000256" key="6">
    <source>
        <dbReference type="ARBA" id="ARBA00022692"/>
    </source>
</evidence>
<dbReference type="Pfam" id="PF13733">
    <property type="entry name" value="Glyco_transf_7N"/>
    <property type="match status" value="1"/>
</dbReference>
<evidence type="ECO:0000259" key="12">
    <source>
        <dbReference type="Pfam" id="PF13733"/>
    </source>
</evidence>
<evidence type="ECO:0000256" key="2">
    <source>
        <dbReference type="ARBA" id="ARBA00004922"/>
    </source>
</evidence>
<evidence type="ECO:0000256" key="4">
    <source>
        <dbReference type="ARBA" id="ARBA00022676"/>
    </source>
</evidence>
<evidence type="ECO:0000313" key="13">
    <source>
        <dbReference type="EMBL" id="CAL4186109.1"/>
    </source>
</evidence>
<evidence type="ECO:0000259" key="11">
    <source>
        <dbReference type="Pfam" id="PF02709"/>
    </source>
</evidence>
<feature type="non-terminal residue" evidence="13">
    <location>
        <position position="1"/>
    </location>
</feature>
<comment type="caution">
    <text evidence="13">The sequence shown here is derived from an EMBL/GenBank/DDBJ whole genome shotgun (WGS) entry which is preliminary data.</text>
</comment>
<dbReference type="PANTHER" id="PTHR19300:SF57">
    <property type="entry name" value="BETA-1,4-N-ACETYLGALACTOSAMINYLTRANSFERASE"/>
    <property type="match status" value="1"/>
</dbReference>
<reference evidence="13 14" key="1">
    <citation type="submission" date="2024-05" db="EMBL/GenBank/DDBJ databases">
        <authorList>
            <person name="Wallberg A."/>
        </authorList>
    </citation>
    <scope>NUCLEOTIDE SEQUENCE [LARGE SCALE GENOMIC DNA]</scope>
</reference>
<dbReference type="GO" id="GO:0016020">
    <property type="term" value="C:membrane"/>
    <property type="evidence" value="ECO:0007669"/>
    <property type="project" value="UniProtKB-SubCell"/>
</dbReference>
<dbReference type="GO" id="GO:0005794">
    <property type="term" value="C:Golgi apparatus"/>
    <property type="evidence" value="ECO:0007669"/>
    <property type="project" value="TreeGrafter"/>
</dbReference>
<dbReference type="InterPro" id="IPR027995">
    <property type="entry name" value="Galactosyl_T_N"/>
</dbReference>
<dbReference type="InterPro" id="IPR029044">
    <property type="entry name" value="Nucleotide-diphossugar_trans"/>
</dbReference>
<keyword evidence="14" id="KW-1185">Reference proteome</keyword>
<feature type="non-terminal residue" evidence="13">
    <location>
        <position position="161"/>
    </location>
</feature>
<evidence type="ECO:0000256" key="5">
    <source>
        <dbReference type="ARBA" id="ARBA00022679"/>
    </source>
</evidence>
<evidence type="ECO:0000256" key="8">
    <source>
        <dbReference type="ARBA" id="ARBA00022989"/>
    </source>
</evidence>